<evidence type="ECO:0000256" key="1">
    <source>
        <dbReference type="SAM" id="Phobius"/>
    </source>
</evidence>
<evidence type="ECO:0000256" key="2">
    <source>
        <dbReference type="SAM" id="SignalP"/>
    </source>
</evidence>
<name>A0A9P8SKL4_9HYPO</name>
<dbReference type="GeneID" id="68353161"/>
<keyword evidence="4" id="KW-1185">Reference proteome</keyword>
<comment type="caution">
    <text evidence="3">The sequence shown here is derived from an EMBL/GenBank/DDBJ whole genome shotgun (WGS) entry which is preliminary data.</text>
</comment>
<dbReference type="AlphaFoldDB" id="A0A9P8SKL4"/>
<feature type="transmembrane region" description="Helical" evidence="1">
    <location>
        <begin position="92"/>
        <end position="111"/>
    </location>
</feature>
<accession>A0A9P8SKL4</accession>
<gene>
    <name evidence="3" type="ORF">HRG_04032</name>
</gene>
<keyword evidence="2" id="KW-0732">Signal</keyword>
<keyword evidence="1" id="KW-0472">Membrane</keyword>
<evidence type="ECO:0000313" key="4">
    <source>
        <dbReference type="Proteomes" id="UP000824596"/>
    </source>
</evidence>
<dbReference type="Proteomes" id="UP000824596">
    <property type="component" value="Unassembled WGS sequence"/>
</dbReference>
<organism evidence="3 4">
    <name type="scientific">Hirsutella rhossiliensis</name>
    <dbReference type="NCBI Taxonomy" id="111463"/>
    <lineage>
        <taxon>Eukaryota</taxon>
        <taxon>Fungi</taxon>
        <taxon>Dikarya</taxon>
        <taxon>Ascomycota</taxon>
        <taxon>Pezizomycotina</taxon>
        <taxon>Sordariomycetes</taxon>
        <taxon>Hypocreomycetidae</taxon>
        <taxon>Hypocreales</taxon>
        <taxon>Ophiocordycipitaceae</taxon>
        <taxon>Hirsutella</taxon>
    </lineage>
</organism>
<feature type="transmembrane region" description="Helical" evidence="1">
    <location>
        <begin position="60"/>
        <end position="80"/>
    </location>
</feature>
<feature type="signal peptide" evidence="2">
    <location>
        <begin position="1"/>
        <end position="17"/>
    </location>
</feature>
<evidence type="ECO:0000313" key="3">
    <source>
        <dbReference type="EMBL" id="KAH0966016.1"/>
    </source>
</evidence>
<feature type="transmembrane region" description="Helical" evidence="1">
    <location>
        <begin position="228"/>
        <end position="254"/>
    </location>
</feature>
<sequence>MLFRAALAFFFASVALSFCNQLFAVLTDQIEPAALSGSSFGMIKAMVQCFILKSLFDDMAVIFALLAVGGVASGIRLIHLGGRSAADDMLRTASYVLAAILGCINAVIFALSQLDFQMLYSKPELAFLRTWLGKNPQSVLAARLLTFVMLATQSAFALALFVGSVVNAVLTRSDQGVKTAAKYLLVCCVLLVLKTSFTISIWVTSVPLGSGREDSDGKEPFAKNSPGLYFQILEVVLSVWPFFVLLVLLFSLAVKKQDGLWATHQPFMMDCHYAERAPQQKAWDCCHSLESQQSMRQTRQRAHELSGHFYTPEMPVQPPELHGFQLPHELSTQQRLFHQPRYEMEAQAFPPAYAPPGSTRGH</sequence>
<keyword evidence="1" id="KW-1133">Transmembrane helix</keyword>
<dbReference type="RefSeq" id="XP_044723529.1">
    <property type="nucleotide sequence ID" value="XM_044862503.1"/>
</dbReference>
<protein>
    <recommendedName>
        <fullName evidence="5">Mating-type alpha-pheromone receptor</fullName>
    </recommendedName>
</protein>
<feature type="transmembrane region" description="Helical" evidence="1">
    <location>
        <begin position="183"/>
        <end position="208"/>
    </location>
</feature>
<proteinExistence type="predicted"/>
<feature type="chain" id="PRO_5040404227" description="Mating-type alpha-pheromone receptor" evidence="2">
    <location>
        <begin position="18"/>
        <end position="362"/>
    </location>
</feature>
<keyword evidence="1" id="KW-0812">Transmembrane</keyword>
<evidence type="ECO:0008006" key="5">
    <source>
        <dbReference type="Google" id="ProtNLM"/>
    </source>
</evidence>
<dbReference type="EMBL" id="JAIZPD010000003">
    <property type="protein sequence ID" value="KAH0966016.1"/>
    <property type="molecule type" value="Genomic_DNA"/>
</dbReference>
<reference evidence="3" key="1">
    <citation type="submission" date="2021-09" db="EMBL/GenBank/DDBJ databases">
        <title>A high-quality genome of the endoparasitic fungus Hirsutella rhossiliensis with a comparison of Hirsutella genomes reveals transposable elements contributing to genome size variation.</title>
        <authorList>
            <person name="Lin R."/>
            <person name="Jiao Y."/>
            <person name="Sun X."/>
            <person name="Ling J."/>
            <person name="Xie B."/>
            <person name="Cheng X."/>
        </authorList>
    </citation>
    <scope>NUCLEOTIDE SEQUENCE</scope>
    <source>
        <strain evidence="3">HR02</strain>
    </source>
</reference>
<feature type="transmembrane region" description="Helical" evidence="1">
    <location>
        <begin position="144"/>
        <end position="171"/>
    </location>
</feature>